<dbReference type="CDD" id="cd18580">
    <property type="entry name" value="ABC_6TM_ABCC_D2"/>
    <property type="match status" value="1"/>
</dbReference>
<evidence type="ECO:0000256" key="8">
    <source>
        <dbReference type="ARBA" id="ARBA00023136"/>
    </source>
</evidence>
<evidence type="ECO:0000256" key="5">
    <source>
        <dbReference type="ARBA" id="ARBA00022840"/>
    </source>
</evidence>
<evidence type="ECO:0000313" key="12">
    <source>
        <dbReference type="Proteomes" id="UP000242715"/>
    </source>
</evidence>
<keyword evidence="5" id="KW-0067">ATP-binding</keyword>
<keyword evidence="2" id="KW-0813">Transport</keyword>
<gene>
    <name evidence="11" type="ORF">TSUD_326790</name>
</gene>
<name>A0A2Z6MHV3_TRISU</name>
<dbReference type="Gene3D" id="1.20.1560.10">
    <property type="entry name" value="ABC transporter type 1, transmembrane domain"/>
    <property type="match status" value="2"/>
</dbReference>
<organism evidence="11 12">
    <name type="scientific">Trifolium subterraneum</name>
    <name type="common">Subterranean clover</name>
    <dbReference type="NCBI Taxonomy" id="3900"/>
    <lineage>
        <taxon>Eukaryota</taxon>
        <taxon>Viridiplantae</taxon>
        <taxon>Streptophyta</taxon>
        <taxon>Embryophyta</taxon>
        <taxon>Tracheophyta</taxon>
        <taxon>Spermatophyta</taxon>
        <taxon>Magnoliopsida</taxon>
        <taxon>eudicotyledons</taxon>
        <taxon>Gunneridae</taxon>
        <taxon>Pentapetalae</taxon>
        <taxon>rosids</taxon>
        <taxon>fabids</taxon>
        <taxon>Fabales</taxon>
        <taxon>Fabaceae</taxon>
        <taxon>Papilionoideae</taxon>
        <taxon>50 kb inversion clade</taxon>
        <taxon>NPAAA clade</taxon>
        <taxon>Hologalegina</taxon>
        <taxon>IRL clade</taxon>
        <taxon>Trifolieae</taxon>
        <taxon>Trifolium</taxon>
    </lineage>
</organism>
<feature type="transmembrane region" description="Helical" evidence="9">
    <location>
        <begin position="227"/>
        <end position="249"/>
    </location>
</feature>
<dbReference type="GO" id="GO:0140359">
    <property type="term" value="F:ABC-type transporter activity"/>
    <property type="evidence" value="ECO:0007669"/>
    <property type="project" value="InterPro"/>
</dbReference>
<keyword evidence="4" id="KW-0547">Nucleotide-binding</keyword>
<dbReference type="InterPro" id="IPR050173">
    <property type="entry name" value="ABC_transporter_C-like"/>
</dbReference>
<evidence type="ECO:0000256" key="4">
    <source>
        <dbReference type="ARBA" id="ARBA00022741"/>
    </source>
</evidence>
<dbReference type="PANTHER" id="PTHR24223:SF222">
    <property type="entry name" value="OS01G0902100 PROTEIN"/>
    <property type="match status" value="1"/>
</dbReference>
<dbReference type="Proteomes" id="UP000242715">
    <property type="component" value="Unassembled WGS sequence"/>
</dbReference>
<dbReference type="PANTHER" id="PTHR24223">
    <property type="entry name" value="ATP-BINDING CASSETTE SUB-FAMILY C"/>
    <property type="match status" value="1"/>
</dbReference>
<evidence type="ECO:0000256" key="3">
    <source>
        <dbReference type="ARBA" id="ARBA00022692"/>
    </source>
</evidence>
<evidence type="ECO:0000256" key="2">
    <source>
        <dbReference type="ARBA" id="ARBA00022448"/>
    </source>
</evidence>
<dbReference type="AlphaFoldDB" id="A0A2Z6MHV3"/>
<evidence type="ECO:0000259" key="10">
    <source>
        <dbReference type="PROSITE" id="PS50929"/>
    </source>
</evidence>
<dbReference type="EMBL" id="DF973258">
    <property type="protein sequence ID" value="GAU22950.1"/>
    <property type="molecule type" value="Genomic_DNA"/>
</dbReference>
<dbReference type="GO" id="GO:0016020">
    <property type="term" value="C:membrane"/>
    <property type="evidence" value="ECO:0007669"/>
    <property type="project" value="UniProtKB-SubCell"/>
</dbReference>
<feature type="domain" description="ABC transmembrane type-1" evidence="10">
    <location>
        <begin position="116"/>
        <end position="391"/>
    </location>
</feature>
<dbReference type="GO" id="GO:0005524">
    <property type="term" value="F:ATP binding"/>
    <property type="evidence" value="ECO:0007669"/>
    <property type="project" value="UniProtKB-KW"/>
</dbReference>
<feature type="transmembrane region" description="Helical" evidence="9">
    <location>
        <begin position="563"/>
        <end position="584"/>
    </location>
</feature>
<evidence type="ECO:0000256" key="7">
    <source>
        <dbReference type="ARBA" id="ARBA00022989"/>
    </source>
</evidence>
<dbReference type="PROSITE" id="PS50929">
    <property type="entry name" value="ABC_TM1F"/>
    <property type="match status" value="2"/>
</dbReference>
<dbReference type="InterPro" id="IPR011527">
    <property type="entry name" value="ABC1_TM_dom"/>
</dbReference>
<dbReference type="InterPro" id="IPR036640">
    <property type="entry name" value="ABC1_TM_sf"/>
</dbReference>
<proteinExistence type="predicted"/>
<dbReference type="SUPFAM" id="SSF90123">
    <property type="entry name" value="ABC transporter transmembrane region"/>
    <property type="match status" value="2"/>
</dbReference>
<feature type="transmembrane region" description="Helical" evidence="9">
    <location>
        <begin position="327"/>
        <end position="356"/>
    </location>
</feature>
<reference evidence="12" key="1">
    <citation type="journal article" date="2017" name="Front. Plant Sci.">
        <title>Climate Clever Clovers: New Paradigm to Reduce the Environmental Footprint of Ruminants by Breeding Low Methanogenic Forages Utilizing Haplotype Variation.</title>
        <authorList>
            <person name="Kaur P."/>
            <person name="Appels R."/>
            <person name="Bayer P.E."/>
            <person name="Keeble-Gagnere G."/>
            <person name="Wang J."/>
            <person name="Hirakawa H."/>
            <person name="Shirasawa K."/>
            <person name="Vercoe P."/>
            <person name="Stefanova K."/>
            <person name="Durmic Z."/>
            <person name="Nichols P."/>
            <person name="Revell C."/>
            <person name="Isobe S.N."/>
            <person name="Edwards D."/>
            <person name="Erskine W."/>
        </authorList>
    </citation>
    <scope>NUCLEOTIDE SEQUENCE [LARGE SCALE GENOMIC DNA]</scope>
    <source>
        <strain evidence="12">cv. Daliak</strain>
    </source>
</reference>
<evidence type="ECO:0000313" key="11">
    <source>
        <dbReference type="EMBL" id="GAU22950.1"/>
    </source>
</evidence>
<dbReference type="FunFam" id="1.20.1560.10:FF:000003">
    <property type="entry name" value="ABC transporter C family member 10"/>
    <property type="match status" value="1"/>
</dbReference>
<feature type="transmembrane region" description="Helical" evidence="9">
    <location>
        <begin position="635"/>
        <end position="656"/>
    </location>
</feature>
<evidence type="ECO:0000256" key="9">
    <source>
        <dbReference type="SAM" id="Phobius"/>
    </source>
</evidence>
<sequence>MTILGTMCVREQSEIEQRLLQEEFESSSSSLGEEHEDAFTKASIWSILTFMWLNPVFKTGQVRKLEHVDVPSIPHSETSVIASSMLEESIGKQKLRGGSLIKAIILPIWKSLAFNACLAGVNTIASYVGPLLISKFVKNLLSNNVSSTNQYGLILASTLFLSKMVESVTQRQWSFGAQRIGIRVRAGLMAHVYSKCLMVKCGGPGNITNMINVDVERVGDFFNHIHGLWVIPLQTILALAILCINLGWIPSLAAFSVTTLVMVCNTPLATMQQGLTSKIMDATDARLKMTSETIENMQILKLHSWELIFMQKLLQLRDTEMSWVLKYFHACSAVATLFWTTPTLVSVITFGACILVKTELTSATVLSALATFRILQEPIYNMPDLISKINQTKECLLKMLSDKTVVYATHQMQFLEAADVILVMKDGQIVESGSYIDLIACPDSRLYQLMADHKETLKQIQSQEEDDSVSCSRRPCSKNPIEIAVENSQNITMDDEKRTREEEAMTGRVKWSVYSTFVTLAYSGALVPVILLCQIFFQVMQMSSSYWISWAAEQSGRVNNVRLIVIFSLLSGGSSIFMLGRTVLMTIVSAETARRLYLGMTTSVFRAPISFFDKTPSSRILSRSSTDQKRADIDIPYRLAGLVFAFIQLFCVISLMCLAAWQVLPLIVVVFGISIWYLAYYSTTARELARMAGIRMTPILHHFTESISGATTIRCFDQEKTFLTKAMYLIDDYSRVAFHNHATMEWVSVRINFLFNLVYYVVLVILVTLPRSSIDPSKFLPHPFILCNQ</sequence>
<keyword evidence="3 9" id="KW-0812">Transmembrane</keyword>
<evidence type="ECO:0000256" key="6">
    <source>
        <dbReference type="ARBA" id="ARBA00022967"/>
    </source>
</evidence>
<keyword evidence="12" id="KW-1185">Reference proteome</keyword>
<feature type="domain" description="ABC transmembrane type-1" evidence="10">
    <location>
        <begin position="529"/>
        <end position="769"/>
    </location>
</feature>
<dbReference type="InterPro" id="IPR044746">
    <property type="entry name" value="ABCC_6TM_D1"/>
</dbReference>
<feature type="transmembrane region" description="Helical" evidence="9">
    <location>
        <begin position="513"/>
        <end position="537"/>
    </location>
</feature>
<dbReference type="Pfam" id="PF00664">
    <property type="entry name" value="ABC_membrane"/>
    <property type="match status" value="2"/>
</dbReference>
<protein>
    <recommendedName>
        <fullName evidence="10">ABC transmembrane type-1 domain-containing protein</fullName>
    </recommendedName>
</protein>
<dbReference type="InterPro" id="IPR044726">
    <property type="entry name" value="ABCC_6TM_D2"/>
</dbReference>
<dbReference type="CDD" id="cd18579">
    <property type="entry name" value="ABC_6TM_ABCC_D1"/>
    <property type="match status" value="1"/>
</dbReference>
<accession>A0A2Z6MHV3</accession>
<keyword evidence="6" id="KW-1278">Translocase</keyword>
<dbReference type="OrthoDB" id="6500128at2759"/>
<dbReference type="SUPFAM" id="SSF52540">
    <property type="entry name" value="P-loop containing nucleoside triphosphate hydrolases"/>
    <property type="match status" value="1"/>
</dbReference>
<keyword evidence="7 9" id="KW-1133">Transmembrane helix</keyword>
<feature type="transmembrane region" description="Helical" evidence="9">
    <location>
        <begin position="663"/>
        <end position="681"/>
    </location>
</feature>
<keyword evidence="8 9" id="KW-0472">Membrane</keyword>
<evidence type="ECO:0000256" key="1">
    <source>
        <dbReference type="ARBA" id="ARBA00004141"/>
    </source>
</evidence>
<comment type="subcellular location">
    <subcellularLocation>
        <location evidence="1">Membrane</location>
        <topology evidence="1">Multi-pass membrane protein</topology>
    </subcellularLocation>
</comment>
<feature type="transmembrane region" description="Helical" evidence="9">
    <location>
        <begin position="751"/>
        <end position="769"/>
    </location>
</feature>
<dbReference type="InterPro" id="IPR027417">
    <property type="entry name" value="P-loop_NTPase"/>
</dbReference>